<dbReference type="Proteomes" id="UP000504632">
    <property type="component" value="Chromosome 2"/>
</dbReference>
<gene>
    <name evidence="2" type="primary">LOC115804702</name>
</gene>
<evidence type="ECO:0000313" key="2">
    <source>
        <dbReference type="RefSeq" id="XP_075209656.1"/>
    </source>
</evidence>
<keyword evidence="1" id="KW-1185">Reference proteome</keyword>
<protein>
    <submittedName>
        <fullName evidence="2">LOW QUALITY PROTEIN: B-cell lymphoma/leukemia 11A</fullName>
    </submittedName>
</protein>
<name>A0AC58UVQ7_CHACN</name>
<sequence>MSRRKLGSRPQHLSAIQDTPESTALPSPSPQERACLPELGGRDLLTCGQCGQAFPLAHILAFIQHKQGGCSHTRTGPQGHTPPSPASRMLQCAASTAQVEAGFVELCRVTDKQWEDGPGVKAEAYRAEEPSSLTCQVCECVLPSAWALLQHAQHTHCLSIYQAEDERVPEATKPAAMLDRRHLTATLASAFSPTSQRLIRSRQPQSSTPSPGGGQDLNFSMRLQHLAGVSSTNGGVVPSPSPSPPAASPFPHSPAPLHAPFSCELCGQGFHSLRSLSAHRRTHACERPYHCGLCQLTFAQSGELARHMRSHRRPTTQETPNPSTDTEGKLQAKMVQRDGSASGAGEHRSSGGLILLSSQSGAPDRSLLRLYQPQTEADEEAQVERQQPSPCGSPSEGSLESCETGGSGESGIASGNCTPKRPEREERTRGGWESERETETSMDMVQEWQRENARRQLTVTTTGGGGGGGEEGGGVGRKKREECCEFCGKSFRNSSNLTVHRRSHTGERPYRCGLCNYACAQSSKLTRHMKTHGARGTRAPFQCQLCSVPFTVYATLEKHLKKTHGLSHASAGAYTHSLPADALALKTEDEPSQDKSESLLASFTEPEESMTTEMKEEETDVSVSPELEATPPAEATGMSTETEVAQTSA</sequence>
<accession>A0AC58UVQ7</accession>
<proteinExistence type="predicted"/>
<organism evidence="1 2">
    <name type="scientific">Chanos chanos</name>
    <name type="common">Milkfish</name>
    <name type="synonym">Mugil chanos</name>
    <dbReference type="NCBI Taxonomy" id="29144"/>
    <lineage>
        <taxon>Eukaryota</taxon>
        <taxon>Metazoa</taxon>
        <taxon>Chordata</taxon>
        <taxon>Craniata</taxon>
        <taxon>Vertebrata</taxon>
        <taxon>Euteleostomi</taxon>
        <taxon>Actinopterygii</taxon>
        <taxon>Neopterygii</taxon>
        <taxon>Teleostei</taxon>
        <taxon>Ostariophysi</taxon>
        <taxon>Gonorynchiformes</taxon>
        <taxon>Chanidae</taxon>
        <taxon>Chanos</taxon>
    </lineage>
</organism>
<reference evidence="2" key="1">
    <citation type="submission" date="2025-08" db="UniProtKB">
        <authorList>
            <consortium name="RefSeq"/>
        </authorList>
    </citation>
    <scope>IDENTIFICATION</scope>
</reference>
<evidence type="ECO:0000313" key="1">
    <source>
        <dbReference type="Proteomes" id="UP000504632"/>
    </source>
</evidence>
<dbReference type="RefSeq" id="XP_075209656.1">
    <property type="nucleotide sequence ID" value="XM_075353541.1"/>
</dbReference>